<dbReference type="RefSeq" id="WP_188362944.1">
    <property type="nucleotide sequence ID" value="NZ_BMFG01000011.1"/>
</dbReference>
<dbReference type="EMBL" id="BMFG01000011">
    <property type="protein sequence ID" value="GGD34293.1"/>
    <property type="molecule type" value="Genomic_DNA"/>
</dbReference>
<reference evidence="2" key="1">
    <citation type="journal article" date="2014" name="Int. J. Syst. Evol. Microbiol.">
        <title>Complete genome sequence of Corynebacterium casei LMG S-19264T (=DSM 44701T), isolated from a smear-ripened cheese.</title>
        <authorList>
            <consortium name="US DOE Joint Genome Institute (JGI-PGF)"/>
            <person name="Walter F."/>
            <person name="Albersmeier A."/>
            <person name="Kalinowski J."/>
            <person name="Ruckert C."/>
        </authorList>
    </citation>
    <scope>NUCLEOTIDE SEQUENCE</scope>
    <source>
        <strain evidence="2">CGMCC 1.12506</strain>
    </source>
</reference>
<dbReference type="AlphaFoldDB" id="A0A916Y857"/>
<dbReference type="Proteomes" id="UP000625735">
    <property type="component" value="Unassembled WGS sequence"/>
</dbReference>
<organism evidence="2 3">
    <name type="scientific">Flavobacterium orientale</name>
    <dbReference type="NCBI Taxonomy" id="1756020"/>
    <lineage>
        <taxon>Bacteria</taxon>
        <taxon>Pseudomonadati</taxon>
        <taxon>Bacteroidota</taxon>
        <taxon>Flavobacteriia</taxon>
        <taxon>Flavobacteriales</taxon>
        <taxon>Flavobacteriaceae</taxon>
        <taxon>Flavobacterium</taxon>
    </lineage>
</organism>
<gene>
    <name evidence="2" type="ORF">GCM10011343_25220</name>
</gene>
<evidence type="ECO:0000259" key="1">
    <source>
        <dbReference type="Pfam" id="PF20594"/>
    </source>
</evidence>
<evidence type="ECO:0000313" key="2">
    <source>
        <dbReference type="EMBL" id="GGD34293.1"/>
    </source>
</evidence>
<comment type="caution">
    <text evidence="2">The sequence shown here is derived from an EMBL/GenBank/DDBJ whole genome shotgun (WGS) entry which is preliminary data.</text>
</comment>
<name>A0A916Y857_9FLAO</name>
<reference evidence="2" key="2">
    <citation type="submission" date="2020-09" db="EMBL/GenBank/DDBJ databases">
        <authorList>
            <person name="Sun Q."/>
            <person name="Zhou Y."/>
        </authorList>
    </citation>
    <scope>NUCLEOTIDE SEQUENCE</scope>
    <source>
        <strain evidence="2">CGMCC 1.12506</strain>
    </source>
</reference>
<evidence type="ECO:0000313" key="3">
    <source>
        <dbReference type="Proteomes" id="UP000625735"/>
    </source>
</evidence>
<dbReference type="InterPro" id="IPR046744">
    <property type="entry name" value="DUF6794"/>
</dbReference>
<protein>
    <recommendedName>
        <fullName evidence="1">DUF6794 domain-containing protein</fullName>
    </recommendedName>
</protein>
<dbReference type="Pfam" id="PF20594">
    <property type="entry name" value="DUF6794"/>
    <property type="match status" value="1"/>
</dbReference>
<feature type="domain" description="DUF6794" evidence="1">
    <location>
        <begin position="19"/>
        <end position="100"/>
    </location>
</feature>
<keyword evidence="3" id="KW-1185">Reference proteome</keyword>
<accession>A0A916Y857</accession>
<sequence length="235" mass="27835">MKKFFILLIFFSSCKEENKELFDAISKIENTLTKEELIRFSNKDESKAISEIHFGYGLKFRNEVLKDSKDSTLVKYFNYKGIYHLDDMSSIVFKSLHRKLNSKNIDLENQIRDKIKYWEPIQNCEKDNLKRQIKNGRFIKGDTIQIRMFVDTLNKNAYQVDCPKILGWKPNNNLDLLLEGIIEKKYTYSNIENDKFLKVKIISKNKNNIKVYNKPLQIGDTLELKLLYSIIENIK</sequence>
<proteinExistence type="predicted"/>